<sequence>MSFLVAQASLCIQQFIHIPFFPQFNLHLWPLAYCLAAILSTHYFISKPPSVYMVDFVCYKPDPSCICTKETFMDLAQRNEAVSEENLGFMEKILNRSGLGPSTYVPESTLRMPPDQSMASQRKESEKVIFGAIDELIAKTRVKVEDIGIIVVNCSLFSPSPSLSAMVVNHYKLRGDILSFNLGGMGCSAELISIELAKQLLQLRPNSYALVVSAENITSGLYMGNNRAMLVPNCIFRLGGAAVLLSSYASDHYKSKYLLKNTVRIHNGSDDHSYQCVVQHEDEAGKVGFTLSKDLPMVVSQVARENIRALELLVLPISRQLKDIAIRVGRMLFNTKIEPCRHLDVRLVFEHFCIHVGGRAVLDKIQEDLGLSDWQMEPSRMTLYRFGNTSSSSVWYELAYCEAKGRIKKGDQIWQLALGAGIKSNSAVWRALRTIDPATETNPWMDEIHNFPVSINGG</sequence>
<protein>
    <submittedName>
        <fullName evidence="1">Uncharacterized protein</fullName>
    </submittedName>
</protein>
<name>A0ACB9PBU1_BAUVA</name>
<evidence type="ECO:0000313" key="2">
    <source>
        <dbReference type="Proteomes" id="UP000828941"/>
    </source>
</evidence>
<reference evidence="1 2" key="1">
    <citation type="journal article" date="2022" name="DNA Res.">
        <title>Chromosomal-level genome assembly of the orchid tree Bauhinia variegata (Leguminosae; Cercidoideae) supports the allotetraploid origin hypothesis of Bauhinia.</title>
        <authorList>
            <person name="Zhong Y."/>
            <person name="Chen Y."/>
            <person name="Zheng D."/>
            <person name="Pang J."/>
            <person name="Liu Y."/>
            <person name="Luo S."/>
            <person name="Meng S."/>
            <person name="Qian L."/>
            <person name="Wei D."/>
            <person name="Dai S."/>
            <person name="Zhou R."/>
        </authorList>
    </citation>
    <scope>NUCLEOTIDE SEQUENCE [LARGE SCALE GENOMIC DNA]</scope>
    <source>
        <strain evidence="1">BV-YZ2020</strain>
    </source>
</reference>
<dbReference type="Proteomes" id="UP000828941">
    <property type="component" value="Chromosome 5"/>
</dbReference>
<evidence type="ECO:0000313" key="1">
    <source>
        <dbReference type="EMBL" id="KAI4345945.1"/>
    </source>
</evidence>
<organism evidence="1 2">
    <name type="scientific">Bauhinia variegata</name>
    <name type="common">Purple orchid tree</name>
    <name type="synonym">Phanera variegata</name>
    <dbReference type="NCBI Taxonomy" id="167791"/>
    <lineage>
        <taxon>Eukaryota</taxon>
        <taxon>Viridiplantae</taxon>
        <taxon>Streptophyta</taxon>
        <taxon>Embryophyta</taxon>
        <taxon>Tracheophyta</taxon>
        <taxon>Spermatophyta</taxon>
        <taxon>Magnoliopsida</taxon>
        <taxon>eudicotyledons</taxon>
        <taxon>Gunneridae</taxon>
        <taxon>Pentapetalae</taxon>
        <taxon>rosids</taxon>
        <taxon>fabids</taxon>
        <taxon>Fabales</taxon>
        <taxon>Fabaceae</taxon>
        <taxon>Cercidoideae</taxon>
        <taxon>Cercideae</taxon>
        <taxon>Bauhiniinae</taxon>
        <taxon>Bauhinia</taxon>
    </lineage>
</organism>
<accession>A0ACB9PBU1</accession>
<keyword evidence="2" id="KW-1185">Reference proteome</keyword>
<gene>
    <name evidence="1" type="ORF">L6164_013030</name>
</gene>
<dbReference type="EMBL" id="CM039430">
    <property type="protein sequence ID" value="KAI4345945.1"/>
    <property type="molecule type" value="Genomic_DNA"/>
</dbReference>
<comment type="caution">
    <text evidence="1">The sequence shown here is derived from an EMBL/GenBank/DDBJ whole genome shotgun (WGS) entry which is preliminary data.</text>
</comment>
<proteinExistence type="predicted"/>